<dbReference type="Proteomes" id="UP000005239">
    <property type="component" value="Unassembled WGS sequence"/>
</dbReference>
<name>A0A2A6B7S4_PRIPA</name>
<accession>A0A8R1UI77</accession>
<gene>
    <name evidence="1" type="primary">WBGene00112139</name>
</gene>
<accession>A0A2A6B7S4</accession>
<proteinExistence type="predicted"/>
<reference evidence="1" key="2">
    <citation type="submission" date="2022-06" db="UniProtKB">
        <authorList>
            <consortium name="EnsemblMetazoa"/>
        </authorList>
    </citation>
    <scope>IDENTIFICATION</scope>
    <source>
        <strain evidence="1">PS312</strain>
    </source>
</reference>
<keyword evidence="2" id="KW-1185">Reference proteome</keyword>
<dbReference type="OrthoDB" id="5865176at2759"/>
<dbReference type="AlphaFoldDB" id="A0A2A6B7S4"/>
<sequence>MSRSLGDGTVAELLKTYAYIEDEKLGRVYFPIAAANVRQNCYDLRMKFATGDHVIFTALKQSETKNNCSYIACSVVRLDELREKTGKIAEKYDKFCYVDLPREGRIFVPYSARNALGKSWLGRGSEVGVTVTIKYFCQPVINDCHFVAFTCEVRESLNPATMKPVASQGGAHRSPEFVHEQIGCIVVWGGSSCDSQVYSSVTGLACLPSSLVQPYMKLGSWIRYIAHRNQYENPKMSWTVFNPQDLGMLFEPEPYSFDSTRLQLKVNAVVNRVDKKTKAAWMWNDQIGRVYVPPNFFRPTLRPFDAVHITVCYTGQFEDVPWTALHITELGDNEEVRESVALMLNTCDTWKVSHVQMANGTFYSFLEHDTFGSAFAAWTDYTTGETPPRQGMPCRVTVYRQERDKKHIYRAVMVTPLDLSLKDPQPLYYHPSYSPGTKVPNGLGIPLPKPWKEPVYVPSRPRPSISPPGLSGGIRINGLQQNRSMSEVVSGIRRRPTVDEDNLNGLFTPPPSQVTQFNGFHSNGCDLSPVIGNGISHYGGSISRDSPTASSVPPSEHDNMMNALNTLDMGIGGDEYFDRSLASPSSDSLLHSSDNNFYPLKTSSTDVFATWRPNEESLASCDVTAEHLAPGFRPRNDSIRNGSVSAASVSIPSTAEAETQTDIMTEHKVLREIMDNNALLIKIFEALPHHAENVLSMSAFIKKVIN</sequence>
<evidence type="ECO:0000313" key="2">
    <source>
        <dbReference type="Proteomes" id="UP000005239"/>
    </source>
</evidence>
<dbReference type="EnsemblMetazoa" id="PPA22585.1">
    <property type="protein sequence ID" value="PPA22585.1"/>
    <property type="gene ID" value="WBGene00112139"/>
</dbReference>
<organism evidence="1 2">
    <name type="scientific">Pristionchus pacificus</name>
    <name type="common">Parasitic nematode worm</name>
    <dbReference type="NCBI Taxonomy" id="54126"/>
    <lineage>
        <taxon>Eukaryota</taxon>
        <taxon>Metazoa</taxon>
        <taxon>Ecdysozoa</taxon>
        <taxon>Nematoda</taxon>
        <taxon>Chromadorea</taxon>
        <taxon>Rhabditida</taxon>
        <taxon>Rhabditina</taxon>
        <taxon>Diplogasteromorpha</taxon>
        <taxon>Diplogasteroidea</taxon>
        <taxon>Neodiplogasteridae</taxon>
        <taxon>Pristionchus</taxon>
    </lineage>
</organism>
<reference evidence="2" key="1">
    <citation type="journal article" date="2008" name="Nat. Genet.">
        <title>The Pristionchus pacificus genome provides a unique perspective on nematode lifestyle and parasitism.</title>
        <authorList>
            <person name="Dieterich C."/>
            <person name="Clifton S.W."/>
            <person name="Schuster L.N."/>
            <person name="Chinwalla A."/>
            <person name="Delehaunty K."/>
            <person name="Dinkelacker I."/>
            <person name="Fulton L."/>
            <person name="Fulton R."/>
            <person name="Godfrey J."/>
            <person name="Minx P."/>
            <person name="Mitreva M."/>
            <person name="Roeseler W."/>
            <person name="Tian H."/>
            <person name="Witte H."/>
            <person name="Yang S.P."/>
            <person name="Wilson R.K."/>
            <person name="Sommer R.J."/>
        </authorList>
    </citation>
    <scope>NUCLEOTIDE SEQUENCE [LARGE SCALE GENOMIC DNA]</scope>
    <source>
        <strain evidence="2">PS312</strain>
    </source>
</reference>
<evidence type="ECO:0000313" key="1">
    <source>
        <dbReference type="EnsemblMetazoa" id="PPA22585.1"/>
    </source>
</evidence>
<protein>
    <submittedName>
        <fullName evidence="1">Trcs-2</fullName>
    </submittedName>
</protein>